<feature type="transmembrane region" description="Helical" evidence="7">
    <location>
        <begin position="539"/>
        <end position="563"/>
    </location>
</feature>
<feature type="region of interest" description="Disordered" evidence="6">
    <location>
        <begin position="1"/>
        <end position="44"/>
    </location>
</feature>
<evidence type="ECO:0000256" key="7">
    <source>
        <dbReference type="SAM" id="Phobius"/>
    </source>
</evidence>
<organism evidence="8 9">
    <name type="scientific">Clostridium fessum</name>
    <dbReference type="NCBI Taxonomy" id="2126740"/>
    <lineage>
        <taxon>Bacteria</taxon>
        <taxon>Bacillati</taxon>
        <taxon>Bacillota</taxon>
        <taxon>Clostridia</taxon>
        <taxon>Eubacteriales</taxon>
        <taxon>Clostridiaceae</taxon>
        <taxon>Clostridium</taxon>
    </lineage>
</organism>
<feature type="transmembrane region" description="Helical" evidence="7">
    <location>
        <begin position="134"/>
        <end position="157"/>
    </location>
</feature>
<comment type="subcellular location">
    <subcellularLocation>
        <location evidence="1">Cell membrane</location>
        <topology evidence="1">Multi-pass membrane protein</topology>
    </subcellularLocation>
</comment>
<accession>A0A2T3FTM3</accession>
<feature type="transmembrane region" description="Helical" evidence="7">
    <location>
        <begin position="208"/>
        <end position="227"/>
    </location>
</feature>
<name>A0A2T3FTM3_9CLOT</name>
<gene>
    <name evidence="8" type="ORF">C7U56_01305</name>
</gene>
<feature type="transmembrane region" description="Helical" evidence="7">
    <location>
        <begin position="344"/>
        <end position="363"/>
    </location>
</feature>
<dbReference type="PANTHER" id="PTHR30250">
    <property type="entry name" value="PST FAMILY PREDICTED COLANIC ACID TRANSPORTER"/>
    <property type="match status" value="1"/>
</dbReference>
<reference evidence="8 9" key="1">
    <citation type="submission" date="2018-03" db="EMBL/GenBank/DDBJ databases">
        <title>Lachnoclostridium SNUG30386 gen.nov., sp.nov., isolated from human faeces.</title>
        <authorList>
            <person name="Seo B."/>
            <person name="Jeon K."/>
            <person name="Ko G."/>
        </authorList>
    </citation>
    <scope>NUCLEOTIDE SEQUENCE [LARGE SCALE GENOMIC DNA]</scope>
    <source>
        <strain evidence="8 9">SNUG30386</strain>
    </source>
</reference>
<dbReference type="EMBL" id="PYLO01000001">
    <property type="protein sequence ID" value="PST38625.1"/>
    <property type="molecule type" value="Genomic_DNA"/>
</dbReference>
<feature type="transmembrane region" description="Helical" evidence="7">
    <location>
        <begin position="247"/>
        <end position="269"/>
    </location>
</feature>
<feature type="transmembrane region" description="Helical" evidence="7">
    <location>
        <begin position="423"/>
        <end position="444"/>
    </location>
</feature>
<dbReference type="CDD" id="cd13124">
    <property type="entry name" value="MATE_SpoVB_like"/>
    <property type="match status" value="1"/>
</dbReference>
<feature type="transmembrane region" description="Helical" evidence="7">
    <location>
        <begin position="94"/>
        <end position="113"/>
    </location>
</feature>
<keyword evidence="5 7" id="KW-0472">Membrane</keyword>
<keyword evidence="9" id="KW-1185">Reference proteome</keyword>
<keyword evidence="3 7" id="KW-0812">Transmembrane</keyword>
<evidence type="ECO:0000313" key="8">
    <source>
        <dbReference type="EMBL" id="PST38625.1"/>
    </source>
</evidence>
<keyword evidence="4 7" id="KW-1133">Transmembrane helix</keyword>
<dbReference type="Pfam" id="PF01943">
    <property type="entry name" value="Polysacc_synt"/>
    <property type="match status" value="1"/>
</dbReference>
<feature type="transmembrane region" description="Helical" evidence="7">
    <location>
        <begin position="514"/>
        <end position="533"/>
    </location>
</feature>
<feature type="transmembrane region" description="Helical" evidence="7">
    <location>
        <begin position="290"/>
        <end position="311"/>
    </location>
</feature>
<dbReference type="AlphaFoldDB" id="A0A2T3FTM3"/>
<feature type="transmembrane region" description="Helical" evidence="7">
    <location>
        <begin position="456"/>
        <end position="475"/>
    </location>
</feature>
<evidence type="ECO:0000256" key="6">
    <source>
        <dbReference type="SAM" id="MobiDB-lite"/>
    </source>
</evidence>
<evidence type="ECO:0000256" key="2">
    <source>
        <dbReference type="ARBA" id="ARBA00022475"/>
    </source>
</evidence>
<dbReference type="GO" id="GO:0005886">
    <property type="term" value="C:plasma membrane"/>
    <property type="evidence" value="ECO:0007669"/>
    <property type="project" value="UniProtKB-SubCell"/>
</dbReference>
<feature type="transmembrane region" description="Helical" evidence="7">
    <location>
        <begin position="384"/>
        <end position="403"/>
    </location>
</feature>
<dbReference type="InterPro" id="IPR050833">
    <property type="entry name" value="Poly_Biosynth_Transport"/>
</dbReference>
<dbReference type="PANTHER" id="PTHR30250:SF21">
    <property type="entry name" value="LIPID II FLIPPASE MURJ"/>
    <property type="match status" value="1"/>
</dbReference>
<dbReference type="PIRSF" id="PIRSF038958">
    <property type="entry name" value="PG_synth_SpoVB"/>
    <property type="match status" value="1"/>
</dbReference>
<feature type="transmembrane region" description="Helical" evidence="7">
    <location>
        <begin position="169"/>
        <end position="187"/>
    </location>
</feature>
<evidence type="ECO:0000313" key="9">
    <source>
        <dbReference type="Proteomes" id="UP000241048"/>
    </source>
</evidence>
<dbReference type="Proteomes" id="UP000241048">
    <property type="component" value="Unassembled WGS sequence"/>
</dbReference>
<evidence type="ECO:0000256" key="3">
    <source>
        <dbReference type="ARBA" id="ARBA00022692"/>
    </source>
</evidence>
<feature type="transmembrane region" description="Helical" evidence="7">
    <location>
        <begin position="481"/>
        <end position="502"/>
    </location>
</feature>
<evidence type="ECO:0000256" key="4">
    <source>
        <dbReference type="ARBA" id="ARBA00022989"/>
    </source>
</evidence>
<dbReference type="InterPro" id="IPR002797">
    <property type="entry name" value="Polysacc_synth"/>
</dbReference>
<evidence type="ECO:0000256" key="1">
    <source>
        <dbReference type="ARBA" id="ARBA00004651"/>
    </source>
</evidence>
<sequence>MREETEREIISRQRTAGRREEAAGVSRESAGRSRNRSGSSRKPEAVPVRKENFVIQGTILAVAGIIVRLIGILYRVPMTNIIGDEGMGYYSTAFNVYNIMLILSSYSLPLAVSKMVAARLAKGQYRNMNRVLRAALVYATVVGGLACFITWNFASFFATTLFNTPFCVYALRTLAPTIWIMAYLGVLRGYFQGHGTMIPTAISQILEQVVNAIISVVAASVLFKVGLDTAKVYGKDGYAQAFGAAGGTIGTGSGAFAALLFVLVLFLLYRPTAKRRIAKDRSGSVDSYRQISRIFFFTVIPVIVSSGVYNINSVIDNGIMAHGMESLGRGKEFLALWGIYNNKYMLLVHVPLAMANSLSSSLIPSLSGAIARKDRKAAIEKTALAIRFAMLIAIPSAVGLTVLSAPVNNLLFRGGNNAEAIRMMMIGASAVIFLSLSTVTNAILQGLNRMNVPVRNALISLALHVIALYIMLMIFNMGIYSMVFASILFALFMCILNAIAIRNTLGYRQEMVKTFLLPAISAAFMGAAAYGVYRGVTLVIHSNVLGTLLAVLVAVAVYGVLLIKLHCIEEDEMYSMPMGRKLTRICRKLHLM</sequence>
<keyword evidence="2" id="KW-1003">Cell membrane</keyword>
<feature type="transmembrane region" description="Helical" evidence="7">
    <location>
        <begin position="53"/>
        <end position="74"/>
    </location>
</feature>
<feature type="compositionally biased region" description="Basic and acidic residues" evidence="6">
    <location>
        <begin position="1"/>
        <end position="22"/>
    </location>
</feature>
<evidence type="ECO:0000256" key="5">
    <source>
        <dbReference type="ARBA" id="ARBA00023136"/>
    </source>
</evidence>
<dbReference type="InterPro" id="IPR024923">
    <property type="entry name" value="PG_synth_SpoVB"/>
</dbReference>
<protein>
    <submittedName>
        <fullName evidence="8">Virulence factor MviN</fullName>
    </submittedName>
</protein>
<comment type="caution">
    <text evidence="8">The sequence shown here is derived from an EMBL/GenBank/DDBJ whole genome shotgun (WGS) entry which is preliminary data.</text>
</comment>
<proteinExistence type="predicted"/>